<organism evidence="1 2">
    <name type="scientific">Synaphobranchus kaupii</name>
    <name type="common">Kaup's arrowtooth eel</name>
    <dbReference type="NCBI Taxonomy" id="118154"/>
    <lineage>
        <taxon>Eukaryota</taxon>
        <taxon>Metazoa</taxon>
        <taxon>Chordata</taxon>
        <taxon>Craniata</taxon>
        <taxon>Vertebrata</taxon>
        <taxon>Euteleostomi</taxon>
        <taxon>Actinopterygii</taxon>
        <taxon>Neopterygii</taxon>
        <taxon>Teleostei</taxon>
        <taxon>Anguilliformes</taxon>
        <taxon>Synaphobranchidae</taxon>
        <taxon>Synaphobranchus</taxon>
    </lineage>
</organism>
<proteinExistence type="predicted"/>
<accession>A0A9Q1IMN4</accession>
<sequence>MSPVPRHVVQSRINFSPDNTALRSEQLNTTLFSTTSRSDVGTRECCRSFLMTSPRPQLAIAMDKREVWPGCLAVWGERAEIVGKGGGASTLARRRGSMGAIAGGLGLG</sequence>
<protein>
    <submittedName>
        <fullName evidence="1">Uncharacterized protein</fullName>
    </submittedName>
</protein>
<evidence type="ECO:0000313" key="2">
    <source>
        <dbReference type="Proteomes" id="UP001152622"/>
    </source>
</evidence>
<dbReference type="EMBL" id="JAINUF010000012">
    <property type="protein sequence ID" value="KAJ8346287.1"/>
    <property type="molecule type" value="Genomic_DNA"/>
</dbReference>
<comment type="caution">
    <text evidence="1">The sequence shown here is derived from an EMBL/GenBank/DDBJ whole genome shotgun (WGS) entry which is preliminary data.</text>
</comment>
<name>A0A9Q1IMN4_SYNKA</name>
<dbReference type="Proteomes" id="UP001152622">
    <property type="component" value="Chromosome 12"/>
</dbReference>
<reference evidence="1" key="1">
    <citation type="journal article" date="2023" name="Science">
        <title>Genome structures resolve the early diversification of teleost fishes.</title>
        <authorList>
            <person name="Parey E."/>
            <person name="Louis A."/>
            <person name="Montfort J."/>
            <person name="Bouchez O."/>
            <person name="Roques C."/>
            <person name="Iampietro C."/>
            <person name="Lluch J."/>
            <person name="Castinel A."/>
            <person name="Donnadieu C."/>
            <person name="Desvignes T."/>
            <person name="Floi Bucao C."/>
            <person name="Jouanno E."/>
            <person name="Wen M."/>
            <person name="Mejri S."/>
            <person name="Dirks R."/>
            <person name="Jansen H."/>
            <person name="Henkel C."/>
            <person name="Chen W.J."/>
            <person name="Zahm M."/>
            <person name="Cabau C."/>
            <person name="Klopp C."/>
            <person name="Thompson A.W."/>
            <person name="Robinson-Rechavi M."/>
            <person name="Braasch I."/>
            <person name="Lecointre G."/>
            <person name="Bobe J."/>
            <person name="Postlethwait J.H."/>
            <person name="Berthelot C."/>
            <person name="Roest Crollius H."/>
            <person name="Guiguen Y."/>
        </authorList>
    </citation>
    <scope>NUCLEOTIDE SEQUENCE</scope>
    <source>
        <strain evidence="1">WJC10195</strain>
    </source>
</reference>
<evidence type="ECO:0000313" key="1">
    <source>
        <dbReference type="EMBL" id="KAJ8346287.1"/>
    </source>
</evidence>
<keyword evidence="2" id="KW-1185">Reference proteome</keyword>
<dbReference type="AlphaFoldDB" id="A0A9Q1IMN4"/>
<gene>
    <name evidence="1" type="ORF">SKAU_G00304800</name>
</gene>